<dbReference type="GO" id="GO:0005975">
    <property type="term" value="P:carbohydrate metabolic process"/>
    <property type="evidence" value="ECO:0007669"/>
    <property type="project" value="UniProtKB-UniRule"/>
</dbReference>
<dbReference type="CDD" id="cd05009">
    <property type="entry name" value="SIS_GlmS_GlmD_2"/>
    <property type="match status" value="1"/>
</dbReference>
<evidence type="ECO:0000256" key="2">
    <source>
        <dbReference type="ARBA" id="ARBA00004496"/>
    </source>
</evidence>
<dbReference type="GO" id="GO:0004360">
    <property type="term" value="F:glutamine-fructose-6-phosphate transaminase (isomerizing) activity"/>
    <property type="evidence" value="ECO:0007669"/>
    <property type="project" value="UniProtKB-UniRule"/>
</dbReference>
<dbReference type="CDD" id="cd00714">
    <property type="entry name" value="GFAT"/>
    <property type="match status" value="1"/>
</dbReference>
<evidence type="ECO:0000256" key="6">
    <source>
        <dbReference type="ARBA" id="ARBA00022576"/>
    </source>
</evidence>
<feature type="domain" description="SIS" evidence="13">
    <location>
        <begin position="288"/>
        <end position="426"/>
    </location>
</feature>
<feature type="domain" description="Glutamine amidotransferase type-2" evidence="12">
    <location>
        <begin position="2"/>
        <end position="226"/>
    </location>
</feature>
<dbReference type="HAMAP" id="MF_00164">
    <property type="entry name" value="GlmS"/>
    <property type="match status" value="1"/>
</dbReference>
<comment type="caution">
    <text evidence="14">The sequence shown here is derived from an EMBL/GenBank/DDBJ whole genome shotgun (WGS) entry which is preliminary data.</text>
</comment>
<keyword evidence="5 11" id="KW-0963">Cytoplasm</keyword>
<dbReference type="CDD" id="cd05008">
    <property type="entry name" value="SIS_GlmS_GlmD_1"/>
    <property type="match status" value="1"/>
</dbReference>
<dbReference type="InterPro" id="IPR017932">
    <property type="entry name" value="GATase_2_dom"/>
</dbReference>
<dbReference type="FunFam" id="3.40.50.10490:FF:000001">
    <property type="entry name" value="Glutamine--fructose-6-phosphate aminotransferase [isomerizing]"/>
    <property type="match status" value="1"/>
</dbReference>
<feature type="initiator methionine" description="Removed" evidence="11">
    <location>
        <position position="1"/>
    </location>
</feature>
<evidence type="ECO:0000256" key="11">
    <source>
        <dbReference type="HAMAP-Rule" id="MF_00164"/>
    </source>
</evidence>
<dbReference type="Gene3D" id="3.60.20.10">
    <property type="entry name" value="Glutamine Phosphoribosylpyrophosphate, subunit 1, domain 1"/>
    <property type="match status" value="1"/>
</dbReference>
<dbReference type="SUPFAM" id="SSF56235">
    <property type="entry name" value="N-terminal nucleophile aminohydrolases (Ntn hydrolases)"/>
    <property type="match status" value="1"/>
</dbReference>
<dbReference type="Pfam" id="PF01380">
    <property type="entry name" value="SIS"/>
    <property type="match status" value="2"/>
</dbReference>
<dbReference type="PANTHER" id="PTHR10937">
    <property type="entry name" value="GLUCOSAMINE--FRUCTOSE-6-PHOSPHATE AMINOTRANSFERASE, ISOMERIZING"/>
    <property type="match status" value="1"/>
</dbReference>
<feature type="domain" description="SIS" evidence="13">
    <location>
        <begin position="453"/>
        <end position="594"/>
    </location>
</feature>
<evidence type="ECO:0000256" key="4">
    <source>
        <dbReference type="ARBA" id="ARBA00016090"/>
    </source>
</evidence>
<dbReference type="EC" id="2.6.1.16" evidence="3 11"/>
<comment type="subunit">
    <text evidence="11">Homodimer.</text>
</comment>
<name>A0ABD5X6Y0_9EURY</name>
<dbReference type="NCBIfam" id="TIGR01135">
    <property type="entry name" value="glmS"/>
    <property type="match status" value="1"/>
</dbReference>
<evidence type="ECO:0000259" key="13">
    <source>
        <dbReference type="PROSITE" id="PS51464"/>
    </source>
</evidence>
<feature type="active site" description="For Fru-6P isomerization activity" evidence="11">
    <location>
        <position position="599"/>
    </location>
</feature>
<accession>A0ABD5X6Y0</accession>
<dbReference type="InterPro" id="IPR001347">
    <property type="entry name" value="SIS_dom"/>
</dbReference>
<evidence type="ECO:0000256" key="7">
    <source>
        <dbReference type="ARBA" id="ARBA00022679"/>
    </source>
</evidence>
<dbReference type="InterPro" id="IPR029055">
    <property type="entry name" value="Ntn_hydrolases_N"/>
</dbReference>
<evidence type="ECO:0000256" key="1">
    <source>
        <dbReference type="ARBA" id="ARBA00001031"/>
    </source>
</evidence>
<dbReference type="Pfam" id="PF13522">
    <property type="entry name" value="GATase_6"/>
    <property type="match status" value="1"/>
</dbReference>
<dbReference type="RefSeq" id="WP_267637197.1">
    <property type="nucleotide sequence ID" value="NZ_JAODIY010000009.1"/>
</dbReference>
<dbReference type="EMBL" id="JBHSZQ010000047">
    <property type="protein sequence ID" value="MFC7126960.1"/>
    <property type="molecule type" value="Genomic_DNA"/>
</dbReference>
<dbReference type="NCBIfam" id="NF001484">
    <property type="entry name" value="PRK00331.1"/>
    <property type="match status" value="1"/>
</dbReference>
<dbReference type="GO" id="GO:0005737">
    <property type="term" value="C:cytoplasm"/>
    <property type="evidence" value="ECO:0007669"/>
    <property type="project" value="UniProtKB-SubCell"/>
</dbReference>
<dbReference type="Gene3D" id="3.40.50.10490">
    <property type="entry name" value="Glucose-6-phosphate isomerase like protein, domain 1"/>
    <property type="match status" value="2"/>
</dbReference>
<keyword evidence="6 11" id="KW-0032">Aminotransferase</keyword>
<comment type="function">
    <text evidence="10 11">Catalyzes the first step in hexosamine metabolism, converting fructose-6P into glucosamine-6P using glutamine as a nitrogen source.</text>
</comment>
<evidence type="ECO:0000313" key="14">
    <source>
        <dbReference type="EMBL" id="MFC7126960.1"/>
    </source>
</evidence>
<evidence type="ECO:0000256" key="3">
    <source>
        <dbReference type="ARBA" id="ARBA00012916"/>
    </source>
</evidence>
<evidence type="ECO:0000313" key="15">
    <source>
        <dbReference type="Proteomes" id="UP001596414"/>
    </source>
</evidence>
<dbReference type="InterPro" id="IPR047084">
    <property type="entry name" value="GFAT_N"/>
</dbReference>
<proteinExistence type="inferred from homology"/>
<evidence type="ECO:0000256" key="9">
    <source>
        <dbReference type="ARBA" id="ARBA00022962"/>
    </source>
</evidence>
<dbReference type="FunFam" id="3.60.20.10:FF:000006">
    <property type="entry name" value="Glutamine--fructose-6-phosphate aminotransferase [isomerizing]"/>
    <property type="match status" value="1"/>
</dbReference>
<evidence type="ECO:0000256" key="5">
    <source>
        <dbReference type="ARBA" id="ARBA00022490"/>
    </source>
</evidence>
<evidence type="ECO:0000256" key="10">
    <source>
        <dbReference type="ARBA" id="ARBA00055466"/>
    </source>
</evidence>
<dbReference type="Proteomes" id="UP001596414">
    <property type="component" value="Unassembled WGS sequence"/>
</dbReference>
<keyword evidence="7 11" id="KW-0808">Transferase</keyword>
<reference evidence="14 15" key="1">
    <citation type="journal article" date="2014" name="Int. J. Syst. Evol. Microbiol.">
        <title>Complete genome sequence of Corynebacterium casei LMG S-19264T (=DSM 44701T), isolated from a smear-ripened cheese.</title>
        <authorList>
            <consortium name="US DOE Joint Genome Institute (JGI-PGF)"/>
            <person name="Walter F."/>
            <person name="Albersmeier A."/>
            <person name="Kalinowski J."/>
            <person name="Ruckert C."/>
        </authorList>
    </citation>
    <scope>NUCLEOTIDE SEQUENCE [LARGE SCALE GENOMIC DNA]</scope>
    <source>
        <strain evidence="14 15">CGMCC 4.7215</strain>
    </source>
</reference>
<feature type="active site" description="Nucleophile; for GATase activity" evidence="11">
    <location>
        <position position="2"/>
    </location>
</feature>
<dbReference type="PROSITE" id="PS51278">
    <property type="entry name" value="GATASE_TYPE_2"/>
    <property type="match status" value="1"/>
</dbReference>
<dbReference type="SUPFAM" id="SSF53697">
    <property type="entry name" value="SIS domain"/>
    <property type="match status" value="1"/>
</dbReference>
<dbReference type="InterPro" id="IPR035490">
    <property type="entry name" value="GlmS/FrlB_SIS"/>
</dbReference>
<comment type="subcellular location">
    <subcellularLocation>
        <location evidence="2 11">Cytoplasm</location>
    </subcellularLocation>
</comment>
<dbReference type="AlphaFoldDB" id="A0ABD5X6Y0"/>
<keyword evidence="9" id="KW-0315">Glutamine amidotransferase</keyword>
<evidence type="ECO:0000256" key="8">
    <source>
        <dbReference type="ARBA" id="ARBA00022737"/>
    </source>
</evidence>
<organism evidence="14 15">
    <name type="scientific">Halovenus rubra</name>
    <dbReference type="NCBI Taxonomy" id="869890"/>
    <lineage>
        <taxon>Archaea</taxon>
        <taxon>Methanobacteriati</taxon>
        <taxon>Methanobacteriota</taxon>
        <taxon>Stenosarchaea group</taxon>
        <taxon>Halobacteria</taxon>
        <taxon>Halobacteriales</taxon>
        <taxon>Haloarculaceae</taxon>
        <taxon>Halovenus</taxon>
    </lineage>
</organism>
<gene>
    <name evidence="11 14" type="primary">glmS</name>
    <name evidence="14" type="ORF">ACFQJ7_13165</name>
</gene>
<dbReference type="PROSITE" id="PS51464">
    <property type="entry name" value="SIS"/>
    <property type="match status" value="2"/>
</dbReference>
<evidence type="ECO:0000259" key="12">
    <source>
        <dbReference type="PROSITE" id="PS51278"/>
    </source>
</evidence>
<protein>
    <recommendedName>
        <fullName evidence="4 11">Glutamine--fructose-6-phosphate aminotransferase [isomerizing]</fullName>
        <ecNumber evidence="3 11">2.6.1.16</ecNumber>
    </recommendedName>
    <alternativeName>
        <fullName evidence="11">D-fructose-6-phosphate amidotransferase</fullName>
    </alternativeName>
    <alternativeName>
        <fullName evidence="11">GFAT</fullName>
    </alternativeName>
    <alternativeName>
        <fullName evidence="11">Glucosamine-6-phosphate synthase</fullName>
    </alternativeName>
    <alternativeName>
        <fullName evidence="11">Hexosephosphate aminotransferase</fullName>
    </alternativeName>
    <alternativeName>
        <fullName evidence="11">L-glutamine--D-fructose-6-phosphate amidotransferase</fullName>
    </alternativeName>
</protein>
<comment type="catalytic activity">
    <reaction evidence="1 11">
        <text>D-fructose 6-phosphate + L-glutamine = D-glucosamine 6-phosphate + L-glutamate</text>
        <dbReference type="Rhea" id="RHEA:13237"/>
        <dbReference type="ChEBI" id="CHEBI:29985"/>
        <dbReference type="ChEBI" id="CHEBI:58359"/>
        <dbReference type="ChEBI" id="CHEBI:58725"/>
        <dbReference type="ChEBI" id="CHEBI:61527"/>
        <dbReference type="EC" id="2.6.1.16"/>
    </reaction>
</comment>
<dbReference type="InterPro" id="IPR005855">
    <property type="entry name" value="GFAT"/>
</dbReference>
<dbReference type="PANTHER" id="PTHR10937:SF0">
    <property type="entry name" value="GLUTAMINE--FRUCTOSE-6-PHOSPHATE TRANSAMINASE (ISOMERIZING)"/>
    <property type="match status" value="1"/>
</dbReference>
<dbReference type="InterPro" id="IPR035466">
    <property type="entry name" value="GlmS/AgaS_SIS"/>
</dbReference>
<sequence>MCGIIGCIGRGSQTLDTLVHGLSKLEYRGYDSAGVALGGTELSVSKTAGEVADLREKLNGQNLRGGAGIAHTRWSTHGPPTDENAHPHTDCADSVTVVHNGIIENYQSLRDQLVSDGHTFTSDTDTEVVPHLIETYLSAGENPADAFRAAINDIQGSYAIAALIDGANGLFAARNDSPLVVGLGDGADFNTEGGVFYLASDVPAFRDFTDEVVYLEDGEFVRFDRGIQVTDRSGTVVDKDVHTIDWDAEETGKSGYDHFMLKEIYEQPRALRQCLRGRIEEQTATVDIGDLGGLNPTGVQLVACGTSYHAAKYGAQLFRDAGVSAQALLAHEYATAPPPIGNDLVVGISQSGETADTLSALREARRRGARTLTVTNTVGSTMDRECDHTLYIRSGPEIGVAATKTFAGQLTALNLLSLATSEGSNKRRTVVPALRDLAGHVQRILDSSAASTVAEQYDDAESYFFIGRGYQHPVALEGALKLKEISYEHAEGFAAGELKHGSLALVDENTPVFAIVVGDGEKAQKTVGNIKEVEARDAPVVAVTDGQSDAERYADHVLTIPESRPRTAAVLANVQLQLVAYHVADRLGRSIDKPRNLAKSVTVE</sequence>
<dbReference type="InterPro" id="IPR046348">
    <property type="entry name" value="SIS_dom_sf"/>
</dbReference>
<keyword evidence="8" id="KW-0677">Repeat</keyword>